<dbReference type="Pfam" id="PF05504">
    <property type="entry name" value="Spore_GerAC"/>
    <property type="match status" value="1"/>
</dbReference>
<gene>
    <name evidence="10" type="ORF">F4V44_23185</name>
</gene>
<dbReference type="Pfam" id="PF25198">
    <property type="entry name" value="Spore_GerAC_N"/>
    <property type="match status" value="1"/>
</dbReference>
<name>A0A5J5H2U7_9BACI</name>
<dbReference type="OrthoDB" id="9816067at2"/>
<dbReference type="AlphaFoldDB" id="A0A5J5H2U7"/>
<accession>A0A5J5H2U7</accession>
<keyword evidence="6" id="KW-0564">Palmitate</keyword>
<dbReference type="Gene3D" id="6.20.190.10">
    <property type="entry name" value="Nutrient germinant receptor protein C, domain 1"/>
    <property type="match status" value="1"/>
</dbReference>
<dbReference type="GO" id="GO:0009847">
    <property type="term" value="P:spore germination"/>
    <property type="evidence" value="ECO:0007669"/>
    <property type="project" value="InterPro"/>
</dbReference>
<reference evidence="10 11" key="1">
    <citation type="submission" date="2019-09" db="EMBL/GenBank/DDBJ databases">
        <title>Whole genome sequences of isolates from the Mars Exploration Rovers.</title>
        <authorList>
            <person name="Seuylemezian A."/>
            <person name="Vaishampayan P."/>
        </authorList>
    </citation>
    <scope>NUCLEOTIDE SEQUENCE [LARGE SCALE GENOMIC DNA]</scope>
    <source>
        <strain evidence="10 11">MER_TA_151</strain>
    </source>
</reference>
<dbReference type="NCBIfam" id="TIGR02887">
    <property type="entry name" value="spore_ger_x_C"/>
    <property type="match status" value="1"/>
</dbReference>
<comment type="subcellular location">
    <subcellularLocation>
        <location evidence="1">Membrane</location>
        <topology evidence="1">Lipid-anchor</topology>
    </subcellularLocation>
</comment>
<comment type="caution">
    <text evidence="10">The sequence shown here is derived from an EMBL/GenBank/DDBJ whole genome shotgun (WGS) entry which is preliminary data.</text>
</comment>
<evidence type="ECO:0000256" key="1">
    <source>
        <dbReference type="ARBA" id="ARBA00004635"/>
    </source>
</evidence>
<evidence type="ECO:0000313" key="10">
    <source>
        <dbReference type="EMBL" id="KAA9014921.1"/>
    </source>
</evidence>
<dbReference type="Proteomes" id="UP000326671">
    <property type="component" value="Unassembled WGS sequence"/>
</dbReference>
<evidence type="ECO:0000256" key="4">
    <source>
        <dbReference type="ARBA" id="ARBA00022729"/>
    </source>
</evidence>
<keyword evidence="11" id="KW-1185">Reference proteome</keyword>
<dbReference type="PANTHER" id="PTHR35789">
    <property type="entry name" value="SPORE GERMINATION PROTEIN B3"/>
    <property type="match status" value="1"/>
</dbReference>
<keyword evidence="5" id="KW-0472">Membrane</keyword>
<sequence>MIYLLIIFLFISIFLSGCWSRRELNELAIAVALGIDKTDDGLLLTVQIINPSELAGQVRSGRTEVISMKQTGDTLLEAGRMLSVESPRRIYLAHLRQIIFGEEFAKEGIAKTLDFLSRHHEMRTDFFITVAKGSTASDILNVQTALEPIPANKLFGALENSETVWSRTKTVQLDELISSITSKGKEPVLTGIYAYGDVKTGSKFSNVQDVSPESELKIDQIAVFKKDKLIGWLNSDESKGFNYITDNIKSSIVNIPCEGGKISIGTIRSKTDVKGKMKNGKPQIDIHINSEGNIGDVQCSVDLSKLETIKAIEEKYKNQIEEKMKKVIHRAQKDFQSDIFGFGEAIHRAEPKAWKRLEPTWEQEFENLEVSIHVKADIRRLGTITESIQEDIEE</sequence>
<dbReference type="InterPro" id="IPR046953">
    <property type="entry name" value="Spore_GerAC-like_C"/>
</dbReference>
<keyword evidence="3" id="KW-0309">Germination</keyword>
<evidence type="ECO:0000256" key="2">
    <source>
        <dbReference type="ARBA" id="ARBA00007886"/>
    </source>
</evidence>
<evidence type="ECO:0000256" key="5">
    <source>
        <dbReference type="ARBA" id="ARBA00023136"/>
    </source>
</evidence>
<dbReference type="EMBL" id="VYKL01000044">
    <property type="protein sequence ID" value="KAA9014921.1"/>
    <property type="molecule type" value="Genomic_DNA"/>
</dbReference>
<dbReference type="GO" id="GO:0016020">
    <property type="term" value="C:membrane"/>
    <property type="evidence" value="ECO:0007669"/>
    <property type="project" value="UniProtKB-SubCell"/>
</dbReference>
<comment type="similarity">
    <text evidence="2">Belongs to the GerABKC lipoprotein family.</text>
</comment>
<protein>
    <submittedName>
        <fullName evidence="10">Ger(X)C family spore germination protein</fullName>
    </submittedName>
</protein>
<organism evidence="10 11">
    <name type="scientific">Niallia endozanthoxylica</name>
    <dbReference type="NCBI Taxonomy" id="2036016"/>
    <lineage>
        <taxon>Bacteria</taxon>
        <taxon>Bacillati</taxon>
        <taxon>Bacillota</taxon>
        <taxon>Bacilli</taxon>
        <taxon>Bacillales</taxon>
        <taxon>Bacillaceae</taxon>
        <taxon>Niallia</taxon>
    </lineage>
</organism>
<keyword evidence="7" id="KW-0449">Lipoprotein</keyword>
<evidence type="ECO:0000259" key="9">
    <source>
        <dbReference type="Pfam" id="PF25198"/>
    </source>
</evidence>
<feature type="domain" description="Spore germination protein N-terminal" evidence="9">
    <location>
        <begin position="21"/>
        <end position="191"/>
    </location>
</feature>
<dbReference type="InterPro" id="IPR038501">
    <property type="entry name" value="Spore_GerAC_C_sf"/>
</dbReference>
<feature type="domain" description="Spore germination GerAC-like C-terminal" evidence="8">
    <location>
        <begin position="220"/>
        <end position="382"/>
    </location>
</feature>
<dbReference type="PANTHER" id="PTHR35789:SF1">
    <property type="entry name" value="SPORE GERMINATION PROTEIN B3"/>
    <property type="match status" value="1"/>
</dbReference>
<dbReference type="Gene3D" id="3.30.300.210">
    <property type="entry name" value="Nutrient germinant receptor protein C, domain 3"/>
    <property type="match status" value="1"/>
</dbReference>
<dbReference type="InterPro" id="IPR057336">
    <property type="entry name" value="GerAC_N"/>
</dbReference>
<evidence type="ECO:0000256" key="3">
    <source>
        <dbReference type="ARBA" id="ARBA00022544"/>
    </source>
</evidence>
<dbReference type="InterPro" id="IPR008844">
    <property type="entry name" value="Spore_GerAC-like"/>
</dbReference>
<evidence type="ECO:0000313" key="11">
    <source>
        <dbReference type="Proteomes" id="UP000326671"/>
    </source>
</evidence>
<keyword evidence="4" id="KW-0732">Signal</keyword>
<evidence type="ECO:0000259" key="8">
    <source>
        <dbReference type="Pfam" id="PF05504"/>
    </source>
</evidence>
<evidence type="ECO:0000256" key="7">
    <source>
        <dbReference type="ARBA" id="ARBA00023288"/>
    </source>
</evidence>
<evidence type="ECO:0000256" key="6">
    <source>
        <dbReference type="ARBA" id="ARBA00023139"/>
    </source>
</evidence>
<proteinExistence type="inferred from homology"/>